<organism evidence="2 3">
    <name type="scientific">Coccomyxa subellipsoidea</name>
    <dbReference type="NCBI Taxonomy" id="248742"/>
    <lineage>
        <taxon>Eukaryota</taxon>
        <taxon>Viridiplantae</taxon>
        <taxon>Chlorophyta</taxon>
        <taxon>core chlorophytes</taxon>
        <taxon>Trebouxiophyceae</taxon>
        <taxon>Trebouxiophyceae incertae sedis</taxon>
        <taxon>Coccomyxaceae</taxon>
        <taxon>Coccomyxa</taxon>
    </lineage>
</organism>
<evidence type="ECO:0000313" key="2">
    <source>
        <dbReference type="EMBL" id="KAK9915242.1"/>
    </source>
</evidence>
<reference evidence="2 3" key="1">
    <citation type="journal article" date="2024" name="Nat. Commun.">
        <title>Phylogenomics reveals the evolutionary origins of lichenization in chlorophyte algae.</title>
        <authorList>
            <person name="Puginier C."/>
            <person name="Libourel C."/>
            <person name="Otte J."/>
            <person name="Skaloud P."/>
            <person name="Haon M."/>
            <person name="Grisel S."/>
            <person name="Petersen M."/>
            <person name="Berrin J.G."/>
            <person name="Delaux P.M."/>
            <person name="Dal Grande F."/>
            <person name="Keller J."/>
        </authorList>
    </citation>
    <scope>NUCLEOTIDE SEQUENCE [LARGE SCALE GENOMIC DNA]</scope>
    <source>
        <strain evidence="2 3">SAG 216-7</strain>
    </source>
</reference>
<comment type="caution">
    <text evidence="2">The sequence shown here is derived from an EMBL/GenBank/DDBJ whole genome shotgun (WGS) entry which is preliminary data.</text>
</comment>
<protein>
    <submittedName>
        <fullName evidence="2">Uncharacterized protein</fullName>
    </submittedName>
</protein>
<evidence type="ECO:0000256" key="1">
    <source>
        <dbReference type="SAM" id="Phobius"/>
    </source>
</evidence>
<keyword evidence="3" id="KW-1185">Reference proteome</keyword>
<dbReference type="Proteomes" id="UP001491310">
    <property type="component" value="Unassembled WGS sequence"/>
</dbReference>
<feature type="transmembrane region" description="Helical" evidence="1">
    <location>
        <begin position="218"/>
        <end position="237"/>
    </location>
</feature>
<feature type="transmembrane region" description="Helical" evidence="1">
    <location>
        <begin position="180"/>
        <end position="197"/>
    </location>
</feature>
<name>A0ABR2YUA9_9CHLO</name>
<keyword evidence="1" id="KW-0812">Transmembrane</keyword>
<keyword evidence="1" id="KW-1133">Transmembrane helix</keyword>
<feature type="transmembrane region" description="Helical" evidence="1">
    <location>
        <begin position="243"/>
        <end position="263"/>
    </location>
</feature>
<feature type="transmembrane region" description="Helical" evidence="1">
    <location>
        <begin position="142"/>
        <end position="160"/>
    </location>
</feature>
<accession>A0ABR2YUA9</accession>
<feature type="transmembrane region" description="Helical" evidence="1">
    <location>
        <begin position="89"/>
        <end position="109"/>
    </location>
</feature>
<proteinExistence type="predicted"/>
<evidence type="ECO:0000313" key="3">
    <source>
        <dbReference type="Proteomes" id="UP001491310"/>
    </source>
</evidence>
<keyword evidence="1" id="KW-0472">Membrane</keyword>
<gene>
    <name evidence="2" type="ORF">WJX75_006585</name>
</gene>
<dbReference type="EMBL" id="JALJOT010000005">
    <property type="protein sequence ID" value="KAK9915242.1"/>
    <property type="molecule type" value="Genomic_DNA"/>
</dbReference>
<feature type="transmembrane region" description="Helical" evidence="1">
    <location>
        <begin position="63"/>
        <end position="83"/>
    </location>
</feature>
<sequence length="270" mass="29078">MAHFLSPRHASDFMFQSALCPYDPILYPLHRLLGAGHLAAAWTAWVLKGAAEKRELQMPEFQRLNMGMAIFALTALGVHAIHWDMLRPAAALTAATVAGITAAAPAFYYSRTSGHGLAAGRIAEGIFRDLGSLMRVRGLKSAAYSALSVGILGAGTAYVIAPQESLHNVLPYARGPEAVMLWRSLGAALLMLPTWTYNLKEAADVGVLYKPQFLDLNMGLAMAGLFHLVVLTPWWLHGYSGPLMPYVLGTWATAFAVGTWGGLAHRPAPV</sequence>